<dbReference type="PANTHER" id="PTHR18952">
    <property type="entry name" value="CARBONIC ANHYDRASE"/>
    <property type="match status" value="1"/>
</dbReference>
<feature type="transmembrane region" description="Helical" evidence="14">
    <location>
        <begin position="248"/>
        <end position="270"/>
    </location>
</feature>
<proteinExistence type="predicted"/>
<dbReference type="InterPro" id="IPR036398">
    <property type="entry name" value="CA_dom_sf"/>
</dbReference>
<evidence type="ECO:0000256" key="6">
    <source>
        <dbReference type="ARBA" id="ARBA00022723"/>
    </source>
</evidence>
<keyword evidence="6" id="KW-0479">Metal-binding</keyword>
<evidence type="ECO:0000256" key="8">
    <source>
        <dbReference type="ARBA" id="ARBA00023136"/>
    </source>
</evidence>
<evidence type="ECO:0000256" key="5">
    <source>
        <dbReference type="ARBA" id="ARBA00012925"/>
    </source>
</evidence>
<dbReference type="Pfam" id="PF00194">
    <property type="entry name" value="Carb_anhydrase"/>
    <property type="match status" value="1"/>
</dbReference>
<keyword evidence="8 14" id="KW-0472">Membrane</keyword>
<evidence type="ECO:0000256" key="9">
    <source>
        <dbReference type="ARBA" id="ARBA00023157"/>
    </source>
</evidence>
<evidence type="ECO:0000256" key="10">
    <source>
        <dbReference type="ARBA" id="ARBA00023239"/>
    </source>
</evidence>
<accession>A0A481NDI8</accession>
<dbReference type="PANTHER" id="PTHR18952:SF141">
    <property type="entry name" value="CARBONIC ANHYDRASE"/>
    <property type="match status" value="1"/>
</dbReference>
<evidence type="ECO:0000256" key="14">
    <source>
        <dbReference type="SAM" id="Phobius"/>
    </source>
</evidence>
<dbReference type="PROSITE" id="PS51144">
    <property type="entry name" value="ALPHA_CA_2"/>
    <property type="match status" value="1"/>
</dbReference>
<dbReference type="InterPro" id="IPR023561">
    <property type="entry name" value="Carbonic_anhydrase_a-class"/>
</dbReference>
<dbReference type="GO" id="GO:0008270">
    <property type="term" value="F:zinc ion binding"/>
    <property type="evidence" value="ECO:0007669"/>
    <property type="project" value="InterPro"/>
</dbReference>
<name>A0A481NDI8_9POXV</name>
<reference evidence="16 17" key="1">
    <citation type="journal article" date="2019" name="J. Virol.">
        <title>Punctuated evolution of myxoma virus: rapid and disjunct evolution of a recent viral lineage in Australia.</title>
        <authorList>
            <person name="Eden J.-S."/>
            <person name="Kerr P.J."/>
            <person name="Holmes E.C."/>
        </authorList>
    </citation>
    <scope>NUCLEOTIDE SEQUENCE [LARGE SCALE GENOMIC DNA]</scope>
    <source>
        <strain evidence="16">Aust/NSW/Deniliquin/02-2015</strain>
    </source>
</reference>
<keyword evidence="14" id="KW-0812">Transmembrane</keyword>
<keyword evidence="9" id="KW-1015">Disulfide bond</keyword>
<dbReference type="GO" id="GO:0004089">
    <property type="term" value="F:carbonate dehydratase activity"/>
    <property type="evidence" value="ECO:0007669"/>
    <property type="project" value="UniProtKB-EC"/>
</dbReference>
<dbReference type="SUPFAM" id="SSF51069">
    <property type="entry name" value="Carbonic anhydrase"/>
    <property type="match status" value="1"/>
</dbReference>
<keyword evidence="14" id="KW-1133">Transmembrane helix</keyword>
<dbReference type="Proteomes" id="UP000292676">
    <property type="component" value="Segment"/>
</dbReference>
<dbReference type="Gene3D" id="3.10.200.10">
    <property type="entry name" value="Alpha carbonic anhydrase"/>
    <property type="match status" value="1"/>
</dbReference>
<evidence type="ECO:0000256" key="4">
    <source>
        <dbReference type="ARBA" id="ARBA00011748"/>
    </source>
</evidence>
<protein>
    <recommendedName>
        <fullName evidence="12">Cell surface-binding protein OPG105</fullName>
        <ecNumber evidence="5">4.2.1.1</ecNumber>
    </recommendedName>
    <alternativeName>
        <fullName evidence="11">Carbonic anhydrase homolog</fullName>
    </alternativeName>
</protein>
<evidence type="ECO:0000256" key="2">
    <source>
        <dbReference type="ARBA" id="ARBA00003588"/>
    </source>
</evidence>
<keyword evidence="7" id="KW-0862">Zinc</keyword>
<comment type="cofactor">
    <cofactor evidence="1">
        <name>Zn(2+)</name>
        <dbReference type="ChEBI" id="CHEBI:29105"/>
    </cofactor>
</comment>
<feature type="domain" description="Alpha-carbonic anhydrase" evidence="15">
    <location>
        <begin position="1"/>
        <end position="229"/>
    </location>
</feature>
<dbReference type="EMBL" id="MK388118">
    <property type="protein sequence ID" value="QAV38621.1"/>
    <property type="molecule type" value="Genomic_DNA"/>
</dbReference>
<dbReference type="GO" id="GO:0055036">
    <property type="term" value="C:virion membrane"/>
    <property type="evidence" value="ECO:0007669"/>
    <property type="project" value="UniProtKB-SubCell"/>
</dbReference>
<keyword evidence="10" id="KW-0456">Lyase</keyword>
<evidence type="ECO:0000256" key="12">
    <source>
        <dbReference type="ARBA" id="ARBA00034849"/>
    </source>
</evidence>
<evidence type="ECO:0000259" key="15">
    <source>
        <dbReference type="PROSITE" id="PS51144"/>
    </source>
</evidence>
<comment type="subunit">
    <text evidence="4">Homodimer; disulfide-linked.</text>
</comment>
<evidence type="ECO:0000256" key="7">
    <source>
        <dbReference type="ARBA" id="ARBA00022833"/>
    </source>
</evidence>
<dbReference type="EC" id="4.2.1.1" evidence="5"/>
<evidence type="ECO:0000256" key="3">
    <source>
        <dbReference type="ARBA" id="ARBA00004182"/>
    </source>
</evidence>
<comment type="subcellular location">
    <subcellularLocation>
        <location evidence="3">Virion membrane</location>
    </subcellularLocation>
</comment>
<evidence type="ECO:0000256" key="1">
    <source>
        <dbReference type="ARBA" id="ARBA00001947"/>
    </source>
</evidence>
<evidence type="ECO:0000313" key="16">
    <source>
        <dbReference type="EMBL" id="QAV38621.1"/>
    </source>
</evidence>
<evidence type="ECO:0000256" key="13">
    <source>
        <dbReference type="ARBA" id="ARBA00048348"/>
    </source>
</evidence>
<sequence>MSSRQESPIDLKIYSTPVEEYPPLDVNYGDNSTYIYNNGSTLKVLFNVAIPSTLQGGPLKSKYVLSELSFRWGRSEHSVNGAYYVGEVQMVHWNLKYANYDDARKYKDGVVILAVFLKAGGLNDKIELITSQVHNIVQKNASKGFTGFNPVSLLPKCLDYWTYTGTTTVAPIDKNVTWIVFKDPISISAGQLGRLRTMTSSDPGKPVTYIYNNFKETQPVKEYNVKASFSNAEGCYDKHVYKNPFIELYVIIAVVVCVTIILSVMASILYNRRRFVALARRIYYGS</sequence>
<evidence type="ECO:0000313" key="17">
    <source>
        <dbReference type="Proteomes" id="UP000292676"/>
    </source>
</evidence>
<comment type="catalytic activity">
    <reaction evidence="13">
        <text>hydrogencarbonate + H(+) = CO2 + H2O</text>
        <dbReference type="Rhea" id="RHEA:10748"/>
        <dbReference type="ChEBI" id="CHEBI:15377"/>
        <dbReference type="ChEBI" id="CHEBI:15378"/>
        <dbReference type="ChEBI" id="CHEBI:16526"/>
        <dbReference type="ChEBI" id="CHEBI:17544"/>
        <dbReference type="EC" id="4.2.1.1"/>
    </reaction>
</comment>
<dbReference type="SMART" id="SM01057">
    <property type="entry name" value="Carb_anhydrase"/>
    <property type="match status" value="1"/>
</dbReference>
<gene>
    <name evidence="16" type="primary">m083L</name>
</gene>
<organism evidence="16 17">
    <name type="scientific">Myxoma virus</name>
    <dbReference type="NCBI Taxonomy" id="10273"/>
    <lineage>
        <taxon>Viruses</taxon>
        <taxon>Varidnaviria</taxon>
        <taxon>Bamfordvirae</taxon>
        <taxon>Nucleocytoviricota</taxon>
        <taxon>Pokkesviricetes</taxon>
        <taxon>Chitovirales</taxon>
        <taxon>Poxviridae</taxon>
        <taxon>Chordopoxvirinae</taxon>
        <taxon>Leporipoxvirus</taxon>
        <taxon>Leporipoxvirus myxoma</taxon>
    </lineage>
</organism>
<dbReference type="InterPro" id="IPR001148">
    <property type="entry name" value="CA_dom"/>
</dbReference>
<evidence type="ECO:0000256" key="11">
    <source>
        <dbReference type="ARBA" id="ARBA00030449"/>
    </source>
</evidence>
<comment type="function">
    <text evidence="2">Binds to chondroitin sulfate on the cell surface to provide virion attachment to target cell.</text>
</comment>